<accession>A0A5B7J7V9</accession>
<keyword evidence="2" id="KW-1185">Reference proteome</keyword>
<evidence type="ECO:0000313" key="2">
    <source>
        <dbReference type="Proteomes" id="UP000324222"/>
    </source>
</evidence>
<protein>
    <submittedName>
        <fullName evidence="1">Uncharacterized protein</fullName>
    </submittedName>
</protein>
<dbReference type="Proteomes" id="UP000324222">
    <property type="component" value="Unassembled WGS sequence"/>
</dbReference>
<dbReference type="EMBL" id="VSRR010092559">
    <property type="protein sequence ID" value="MPC92810.1"/>
    <property type="molecule type" value="Genomic_DNA"/>
</dbReference>
<proteinExistence type="predicted"/>
<gene>
    <name evidence="1" type="ORF">E2C01_087918</name>
</gene>
<organism evidence="1 2">
    <name type="scientific">Portunus trituberculatus</name>
    <name type="common">Swimming crab</name>
    <name type="synonym">Neptunus trituberculatus</name>
    <dbReference type="NCBI Taxonomy" id="210409"/>
    <lineage>
        <taxon>Eukaryota</taxon>
        <taxon>Metazoa</taxon>
        <taxon>Ecdysozoa</taxon>
        <taxon>Arthropoda</taxon>
        <taxon>Crustacea</taxon>
        <taxon>Multicrustacea</taxon>
        <taxon>Malacostraca</taxon>
        <taxon>Eumalacostraca</taxon>
        <taxon>Eucarida</taxon>
        <taxon>Decapoda</taxon>
        <taxon>Pleocyemata</taxon>
        <taxon>Brachyura</taxon>
        <taxon>Eubrachyura</taxon>
        <taxon>Portunoidea</taxon>
        <taxon>Portunidae</taxon>
        <taxon>Portuninae</taxon>
        <taxon>Portunus</taxon>
    </lineage>
</organism>
<dbReference type="AlphaFoldDB" id="A0A5B7J7V9"/>
<evidence type="ECO:0000313" key="1">
    <source>
        <dbReference type="EMBL" id="MPC92810.1"/>
    </source>
</evidence>
<name>A0A5B7J7V9_PORTR</name>
<sequence length="86" mass="9153">MLRPSSSQEARSETEGVIECWTETTGAIIAERSLENSHSCTQQSWDKRANLLAKQTGPPPPKELEVAGGVVFGPADSAEERAANAA</sequence>
<reference evidence="1 2" key="1">
    <citation type="submission" date="2019-05" db="EMBL/GenBank/DDBJ databases">
        <title>Another draft genome of Portunus trituberculatus and its Hox gene families provides insights of decapod evolution.</title>
        <authorList>
            <person name="Jeong J.-H."/>
            <person name="Song I."/>
            <person name="Kim S."/>
            <person name="Choi T."/>
            <person name="Kim D."/>
            <person name="Ryu S."/>
            <person name="Kim W."/>
        </authorList>
    </citation>
    <scope>NUCLEOTIDE SEQUENCE [LARGE SCALE GENOMIC DNA]</scope>
    <source>
        <tissue evidence="1">Muscle</tissue>
    </source>
</reference>
<comment type="caution">
    <text evidence="1">The sequence shown here is derived from an EMBL/GenBank/DDBJ whole genome shotgun (WGS) entry which is preliminary data.</text>
</comment>